<dbReference type="Gene3D" id="3.40.50.300">
    <property type="entry name" value="P-loop containing nucleotide triphosphate hydrolases"/>
    <property type="match status" value="1"/>
</dbReference>
<evidence type="ECO:0000256" key="11">
    <source>
        <dbReference type="ARBA" id="ARBA00023236"/>
    </source>
</evidence>
<dbReference type="HAMAP" id="MF_00365">
    <property type="entry name" value="RecF"/>
    <property type="match status" value="1"/>
</dbReference>
<evidence type="ECO:0000256" key="3">
    <source>
        <dbReference type="ARBA" id="ARBA00020170"/>
    </source>
</evidence>
<evidence type="ECO:0000313" key="16">
    <source>
        <dbReference type="Proteomes" id="UP000644115"/>
    </source>
</evidence>
<evidence type="ECO:0000256" key="7">
    <source>
        <dbReference type="ARBA" id="ARBA00022763"/>
    </source>
</evidence>
<dbReference type="Gene3D" id="1.20.1050.90">
    <property type="entry name" value="RecF/RecN/SMC, N-terminal domain"/>
    <property type="match status" value="1"/>
</dbReference>
<accession>A0A923NE19</accession>
<comment type="caution">
    <text evidence="15">The sequence shown here is derived from an EMBL/GenBank/DDBJ whole genome shotgun (WGS) entry which is preliminary data.</text>
</comment>
<protein>
    <recommendedName>
        <fullName evidence="3 12">DNA replication and repair protein RecF</fullName>
    </recommendedName>
</protein>
<dbReference type="GO" id="GO:0005737">
    <property type="term" value="C:cytoplasm"/>
    <property type="evidence" value="ECO:0007669"/>
    <property type="project" value="UniProtKB-SubCell"/>
</dbReference>
<dbReference type="PANTHER" id="PTHR32182:SF0">
    <property type="entry name" value="DNA REPLICATION AND REPAIR PROTEIN RECF"/>
    <property type="match status" value="1"/>
</dbReference>
<keyword evidence="8 12" id="KW-0067">ATP-binding</keyword>
<gene>
    <name evidence="12 15" type="primary">recF</name>
    <name evidence="15" type="ORF">H8876_09860</name>
</gene>
<dbReference type="RefSeq" id="WP_249287605.1">
    <property type="nucleotide sequence ID" value="NZ_JACRWC010000116.1"/>
</dbReference>
<comment type="subcellular location">
    <subcellularLocation>
        <location evidence="1 12 13">Cytoplasm</location>
    </subcellularLocation>
</comment>
<dbReference type="EMBL" id="JACRWC010000116">
    <property type="protein sequence ID" value="MBC6000304.1"/>
    <property type="molecule type" value="Genomic_DNA"/>
</dbReference>
<evidence type="ECO:0000256" key="9">
    <source>
        <dbReference type="ARBA" id="ARBA00023125"/>
    </source>
</evidence>
<evidence type="ECO:0000313" key="15">
    <source>
        <dbReference type="EMBL" id="MBC6000304.1"/>
    </source>
</evidence>
<proteinExistence type="inferred from homology"/>
<evidence type="ECO:0000256" key="13">
    <source>
        <dbReference type="RuleBase" id="RU000578"/>
    </source>
</evidence>
<comment type="function">
    <text evidence="12 13">The RecF protein is involved in DNA metabolism; it is required for DNA replication and normal SOS inducibility. RecF binds preferentially to single-stranded, linear DNA. It also seems to bind ATP.</text>
</comment>
<keyword evidence="6 12" id="KW-0547">Nucleotide-binding</keyword>
<dbReference type="Pfam" id="PF02463">
    <property type="entry name" value="SMC_N"/>
    <property type="match status" value="1"/>
</dbReference>
<sequence>MYIKEITLKDFRNYKDLHTSFHPRVNIFLGKNAQGKTNLLEGIYLNAMARSFKTTRDKDLIRFGEEFCRIHTVSKAFDEEMETEILITKEGKKIIKIDGVKASKTSQLLERIYIVIFSPEDLKIVKDEPEKRRRFIDRELCQIKPGYYSDLSSYKKVLKQRNMYLKEREIDTSVLDIWDYELARYGSRIIRRREEFIKKISEISSDIHQRISGGLENIIIHYEANVPYSGWETTELEFYKILENSREDDIRNRTTGHGPHKDDLKIEADGIDLRKFGSQGQQRTAALSLKLSEIRLIEAETGEKPILLLDDVLSELDNERQSYLISSLGENQMFITTADISGKVIRSMPEGKVFKIEKGTVEIEI</sequence>
<name>A0A923NE19_9FIRM</name>
<evidence type="ECO:0000256" key="5">
    <source>
        <dbReference type="ARBA" id="ARBA00022705"/>
    </source>
</evidence>
<keyword evidence="5 12" id="KW-0235">DNA replication</keyword>
<keyword evidence="4 12" id="KW-0963">Cytoplasm</keyword>
<keyword evidence="16" id="KW-1185">Reference proteome</keyword>
<reference evidence="15" key="1">
    <citation type="submission" date="2020-08" db="EMBL/GenBank/DDBJ databases">
        <authorList>
            <person name="Liu C."/>
            <person name="Sun Q."/>
        </authorList>
    </citation>
    <scope>NUCLEOTIDE SEQUENCE</scope>
    <source>
        <strain evidence="15">BX16</strain>
    </source>
</reference>
<comment type="similarity">
    <text evidence="2 12 13">Belongs to the RecF family.</text>
</comment>
<dbReference type="GO" id="GO:0006302">
    <property type="term" value="P:double-strand break repair"/>
    <property type="evidence" value="ECO:0007669"/>
    <property type="project" value="TreeGrafter"/>
</dbReference>
<dbReference type="SUPFAM" id="SSF52540">
    <property type="entry name" value="P-loop containing nucleoside triphosphate hydrolases"/>
    <property type="match status" value="1"/>
</dbReference>
<keyword evidence="11 12" id="KW-0742">SOS response</keyword>
<dbReference type="InterPro" id="IPR027417">
    <property type="entry name" value="P-loop_NTPase"/>
</dbReference>
<dbReference type="CDD" id="cd03242">
    <property type="entry name" value="ABC_RecF"/>
    <property type="match status" value="1"/>
</dbReference>
<dbReference type="GO" id="GO:0006260">
    <property type="term" value="P:DNA replication"/>
    <property type="evidence" value="ECO:0007669"/>
    <property type="project" value="UniProtKB-UniRule"/>
</dbReference>
<evidence type="ECO:0000256" key="6">
    <source>
        <dbReference type="ARBA" id="ARBA00022741"/>
    </source>
</evidence>
<keyword evidence="9 12" id="KW-0238">DNA-binding</keyword>
<feature type="binding site" evidence="12">
    <location>
        <begin position="30"/>
        <end position="37"/>
    </location>
    <ligand>
        <name>ATP</name>
        <dbReference type="ChEBI" id="CHEBI:30616"/>
    </ligand>
</feature>
<dbReference type="PROSITE" id="PS00617">
    <property type="entry name" value="RECF_1"/>
    <property type="match status" value="1"/>
</dbReference>
<dbReference type="PANTHER" id="PTHR32182">
    <property type="entry name" value="DNA REPLICATION AND REPAIR PROTEIN RECF"/>
    <property type="match status" value="1"/>
</dbReference>
<organism evidence="15 16">
    <name type="scientific">Lentihominibacter faecis</name>
    <dbReference type="NCBI Taxonomy" id="2764712"/>
    <lineage>
        <taxon>Bacteria</taxon>
        <taxon>Bacillati</taxon>
        <taxon>Bacillota</taxon>
        <taxon>Clostridia</taxon>
        <taxon>Peptostreptococcales</taxon>
        <taxon>Anaerovoracaceae</taxon>
        <taxon>Lentihominibacter</taxon>
    </lineage>
</organism>
<evidence type="ECO:0000256" key="8">
    <source>
        <dbReference type="ARBA" id="ARBA00022840"/>
    </source>
</evidence>
<dbReference type="PROSITE" id="PS00618">
    <property type="entry name" value="RECF_2"/>
    <property type="match status" value="1"/>
</dbReference>
<dbReference type="InterPro" id="IPR042174">
    <property type="entry name" value="RecF_2"/>
</dbReference>
<evidence type="ECO:0000256" key="10">
    <source>
        <dbReference type="ARBA" id="ARBA00023204"/>
    </source>
</evidence>
<keyword evidence="10 12" id="KW-0234">DNA repair</keyword>
<evidence type="ECO:0000256" key="4">
    <source>
        <dbReference type="ARBA" id="ARBA00022490"/>
    </source>
</evidence>
<dbReference type="InterPro" id="IPR001238">
    <property type="entry name" value="DNA-binding_RecF"/>
</dbReference>
<evidence type="ECO:0000256" key="12">
    <source>
        <dbReference type="HAMAP-Rule" id="MF_00365"/>
    </source>
</evidence>
<dbReference type="GO" id="GO:0000731">
    <property type="term" value="P:DNA synthesis involved in DNA repair"/>
    <property type="evidence" value="ECO:0007669"/>
    <property type="project" value="TreeGrafter"/>
</dbReference>
<dbReference type="Proteomes" id="UP000644115">
    <property type="component" value="Unassembled WGS sequence"/>
</dbReference>
<evidence type="ECO:0000259" key="14">
    <source>
        <dbReference type="Pfam" id="PF02463"/>
    </source>
</evidence>
<dbReference type="InterPro" id="IPR018078">
    <property type="entry name" value="DNA-binding_RecF_CS"/>
</dbReference>
<dbReference type="GO" id="GO:0003697">
    <property type="term" value="F:single-stranded DNA binding"/>
    <property type="evidence" value="ECO:0007669"/>
    <property type="project" value="UniProtKB-UniRule"/>
</dbReference>
<dbReference type="AlphaFoldDB" id="A0A923NE19"/>
<feature type="domain" description="RecF/RecN/SMC N-terminal" evidence="14">
    <location>
        <begin position="2"/>
        <end position="337"/>
    </location>
</feature>
<dbReference type="GO" id="GO:0005524">
    <property type="term" value="F:ATP binding"/>
    <property type="evidence" value="ECO:0007669"/>
    <property type="project" value="UniProtKB-UniRule"/>
</dbReference>
<keyword evidence="7 12" id="KW-0227">DNA damage</keyword>
<evidence type="ECO:0000256" key="1">
    <source>
        <dbReference type="ARBA" id="ARBA00004496"/>
    </source>
</evidence>
<evidence type="ECO:0000256" key="2">
    <source>
        <dbReference type="ARBA" id="ARBA00008016"/>
    </source>
</evidence>
<dbReference type="GO" id="GO:0009432">
    <property type="term" value="P:SOS response"/>
    <property type="evidence" value="ECO:0007669"/>
    <property type="project" value="UniProtKB-UniRule"/>
</dbReference>
<dbReference type="InterPro" id="IPR003395">
    <property type="entry name" value="RecF/RecN/SMC_N"/>
</dbReference>
<dbReference type="NCBIfam" id="TIGR00611">
    <property type="entry name" value="recf"/>
    <property type="match status" value="1"/>
</dbReference>